<feature type="region of interest" description="Disordered" evidence="2">
    <location>
        <begin position="381"/>
        <end position="428"/>
    </location>
</feature>
<feature type="compositionally biased region" description="Basic and acidic residues" evidence="2">
    <location>
        <begin position="404"/>
        <end position="418"/>
    </location>
</feature>
<reference evidence="4" key="1">
    <citation type="journal article" date="2019" name="Int. J. Syst. Evol. Microbiol.">
        <title>The Global Catalogue of Microorganisms (GCM) 10K type strain sequencing project: providing services to taxonomists for standard genome sequencing and annotation.</title>
        <authorList>
            <consortium name="The Broad Institute Genomics Platform"/>
            <consortium name="The Broad Institute Genome Sequencing Center for Infectious Disease"/>
            <person name="Wu L."/>
            <person name="Ma J."/>
        </authorList>
    </citation>
    <scope>NUCLEOTIDE SEQUENCE [LARGE SCALE GENOMIC DNA]</scope>
    <source>
        <strain evidence="4">CCUG 53270</strain>
    </source>
</reference>
<gene>
    <name evidence="3" type="ORF">ACFQ4B_15940</name>
</gene>
<dbReference type="Proteomes" id="UP001597180">
    <property type="component" value="Unassembled WGS sequence"/>
</dbReference>
<dbReference type="EMBL" id="JBHTLU010000019">
    <property type="protein sequence ID" value="MFD1221609.1"/>
    <property type="molecule type" value="Genomic_DNA"/>
</dbReference>
<feature type="compositionally biased region" description="Basic and acidic residues" evidence="2">
    <location>
        <begin position="1"/>
        <end position="17"/>
    </location>
</feature>
<evidence type="ECO:0000313" key="4">
    <source>
        <dbReference type="Proteomes" id="UP001597180"/>
    </source>
</evidence>
<protein>
    <submittedName>
        <fullName evidence="3">Uncharacterized protein</fullName>
    </submittedName>
</protein>
<comment type="caution">
    <text evidence="3">The sequence shown here is derived from an EMBL/GenBank/DDBJ whole genome shotgun (WGS) entry which is preliminary data.</text>
</comment>
<organism evidence="3 4">
    <name type="scientific">Paenibacillus vulneris</name>
    <dbReference type="NCBI Taxonomy" id="1133364"/>
    <lineage>
        <taxon>Bacteria</taxon>
        <taxon>Bacillati</taxon>
        <taxon>Bacillota</taxon>
        <taxon>Bacilli</taxon>
        <taxon>Bacillales</taxon>
        <taxon>Paenibacillaceae</taxon>
        <taxon>Paenibacillus</taxon>
    </lineage>
</organism>
<keyword evidence="4" id="KW-1185">Reference proteome</keyword>
<dbReference type="RefSeq" id="WP_345585682.1">
    <property type="nucleotide sequence ID" value="NZ_BAABJG010000003.1"/>
</dbReference>
<feature type="coiled-coil region" evidence="1">
    <location>
        <begin position="37"/>
        <end position="199"/>
    </location>
</feature>
<name>A0ABW3UMU3_9BACL</name>
<evidence type="ECO:0000256" key="2">
    <source>
        <dbReference type="SAM" id="MobiDB-lite"/>
    </source>
</evidence>
<evidence type="ECO:0000313" key="3">
    <source>
        <dbReference type="EMBL" id="MFD1221609.1"/>
    </source>
</evidence>
<accession>A0ABW3UMU3</accession>
<keyword evidence="1" id="KW-0175">Coiled coil</keyword>
<feature type="compositionally biased region" description="Polar residues" evidence="2">
    <location>
        <begin position="419"/>
        <end position="428"/>
    </location>
</feature>
<proteinExistence type="predicted"/>
<feature type="region of interest" description="Disordered" evidence="2">
    <location>
        <begin position="1"/>
        <end position="22"/>
    </location>
</feature>
<sequence length="428" mass="47726">MDVMDDDKQRQDRHAESIDQAAEDAVTRYLEKKRRAEQAANEVFERYSARKEEARQRAEAVIQRVDETRRNAYEHMERQADRILEHREAERHAREQRMEQLITRVREAEQRLKAEIEQRAALTLETVQLAKRQSLERIEREAEQAAMRYIEAKKSSGGKETAWIDEAMERLEMKRQQAKAEANRLADEIIARVRELERLTQLDVRDCSAYLRGRTAGILNDADVEQYEPGIIERFGTFLSEILGRLVCVPFEIIEALTGNKMIGRIGKAVGGSVERSGVTAAKAVQGAVDVIHGVIDDDDVMIRQGADNLKEAGSRVLQGAVNTIEHTARSIGHVVSGDPSRMSRGAEGLLTAAAVIAIPTGLALDLGDFDLDLGGDDSSEAGIHHVDPHEVSGYTRADGTEVEPYHRGGDEGYDRTNPDGNPDNNLG</sequence>
<evidence type="ECO:0000256" key="1">
    <source>
        <dbReference type="SAM" id="Coils"/>
    </source>
</evidence>